<feature type="region of interest" description="Disordered" evidence="1">
    <location>
        <begin position="1"/>
        <end position="57"/>
    </location>
</feature>
<name>A0A849IBJ0_9HYPH</name>
<keyword evidence="3" id="KW-1185">Reference proteome</keyword>
<reference evidence="2 3" key="1">
    <citation type="submission" date="2020-04" db="EMBL/GenBank/DDBJ databases">
        <title>Enterovirga sp. isolate from soil.</title>
        <authorList>
            <person name="Chea S."/>
            <person name="Kim D.-U."/>
        </authorList>
    </citation>
    <scope>NUCLEOTIDE SEQUENCE [LARGE SCALE GENOMIC DNA]</scope>
    <source>
        <strain evidence="2 3">DB1703</strain>
    </source>
</reference>
<evidence type="ECO:0000256" key="1">
    <source>
        <dbReference type="SAM" id="MobiDB-lite"/>
    </source>
</evidence>
<sequence length="101" mass="10788">MSSPEKPSANRRKPRTKTAQAAGSGPSDRPAAPTPRSKKGRAGRAVARPPAQDRASLTGIPELQAEFASLYVQAAAIGISAWARILAPVIEQWAPPRRPRR</sequence>
<dbReference type="RefSeq" id="WP_171218863.1">
    <property type="nucleotide sequence ID" value="NZ_JABEPP010000003.1"/>
</dbReference>
<evidence type="ECO:0000313" key="2">
    <source>
        <dbReference type="EMBL" id="NNM73410.1"/>
    </source>
</evidence>
<gene>
    <name evidence="2" type="ORF">HJG44_13555</name>
</gene>
<dbReference type="EMBL" id="JABEPP010000003">
    <property type="protein sequence ID" value="NNM73410.1"/>
    <property type="molecule type" value="Genomic_DNA"/>
</dbReference>
<dbReference type="AlphaFoldDB" id="A0A849IBJ0"/>
<evidence type="ECO:0000313" key="3">
    <source>
        <dbReference type="Proteomes" id="UP000564885"/>
    </source>
</evidence>
<dbReference type="Proteomes" id="UP000564885">
    <property type="component" value="Unassembled WGS sequence"/>
</dbReference>
<protein>
    <submittedName>
        <fullName evidence="2">Uncharacterized protein</fullName>
    </submittedName>
</protein>
<proteinExistence type="predicted"/>
<accession>A0A849IBJ0</accession>
<comment type="caution">
    <text evidence="2">The sequence shown here is derived from an EMBL/GenBank/DDBJ whole genome shotgun (WGS) entry which is preliminary data.</text>
</comment>
<organism evidence="2 3">
    <name type="scientific">Enterovirga aerilata</name>
    <dbReference type="NCBI Taxonomy" id="2730920"/>
    <lineage>
        <taxon>Bacteria</taxon>
        <taxon>Pseudomonadati</taxon>
        <taxon>Pseudomonadota</taxon>
        <taxon>Alphaproteobacteria</taxon>
        <taxon>Hyphomicrobiales</taxon>
        <taxon>Methylobacteriaceae</taxon>
        <taxon>Enterovirga</taxon>
    </lineage>
</organism>